<keyword evidence="9" id="KW-0472">Membrane</keyword>
<dbReference type="InterPro" id="IPR011055">
    <property type="entry name" value="Dup_hybrid_motif"/>
</dbReference>
<comment type="cofactor">
    <cofactor evidence="1">
        <name>Zn(2+)</name>
        <dbReference type="ChEBI" id="CHEBI:29105"/>
    </cofactor>
</comment>
<keyword evidence="7" id="KW-0862">Zinc</keyword>
<dbReference type="SUPFAM" id="SSF51261">
    <property type="entry name" value="Duplicated hybrid motif"/>
    <property type="match status" value="1"/>
</dbReference>
<gene>
    <name evidence="12" type="ORF">N0B51_02490</name>
</gene>
<accession>A0A9X2W0C0</accession>
<keyword evidence="6" id="KW-0378">Hydrolase</keyword>
<keyword evidence="9" id="KW-1133">Transmembrane helix</keyword>
<keyword evidence="8" id="KW-0482">Metalloprotease</keyword>
<dbReference type="GO" id="GO:0004222">
    <property type="term" value="F:metalloendopeptidase activity"/>
    <property type="evidence" value="ECO:0007669"/>
    <property type="project" value="TreeGrafter"/>
</dbReference>
<dbReference type="GO" id="GO:0046872">
    <property type="term" value="F:metal ion binding"/>
    <property type="evidence" value="ECO:0007669"/>
    <property type="project" value="UniProtKB-KW"/>
</dbReference>
<dbReference type="GO" id="GO:0006508">
    <property type="term" value="P:proteolysis"/>
    <property type="evidence" value="ECO:0007669"/>
    <property type="project" value="UniProtKB-KW"/>
</dbReference>
<evidence type="ECO:0000256" key="7">
    <source>
        <dbReference type="ARBA" id="ARBA00022833"/>
    </source>
</evidence>
<keyword evidence="3" id="KW-0645">Protease</keyword>
<dbReference type="Proteomes" id="UP001142648">
    <property type="component" value="Unassembled WGS sequence"/>
</dbReference>
<evidence type="ECO:0000313" key="13">
    <source>
        <dbReference type="Proteomes" id="UP001142648"/>
    </source>
</evidence>
<organism evidence="12 13">
    <name type="scientific">Tsuneonella litorea</name>
    <dbReference type="NCBI Taxonomy" id="2976475"/>
    <lineage>
        <taxon>Bacteria</taxon>
        <taxon>Pseudomonadati</taxon>
        <taxon>Pseudomonadota</taxon>
        <taxon>Alphaproteobacteria</taxon>
        <taxon>Sphingomonadales</taxon>
        <taxon>Erythrobacteraceae</taxon>
        <taxon>Tsuneonella</taxon>
    </lineage>
</organism>
<dbReference type="Gene3D" id="2.70.70.10">
    <property type="entry name" value="Glucose Permease (Domain IIA)"/>
    <property type="match status" value="1"/>
</dbReference>
<dbReference type="Pfam" id="PF19425">
    <property type="entry name" value="Csd3_N2"/>
    <property type="match status" value="1"/>
</dbReference>
<dbReference type="Gene3D" id="3.10.450.350">
    <property type="match status" value="1"/>
</dbReference>
<evidence type="ECO:0000313" key="12">
    <source>
        <dbReference type="EMBL" id="MCT2557844.1"/>
    </source>
</evidence>
<name>A0A9X2W0C0_9SPHN</name>
<dbReference type="InterPro" id="IPR050570">
    <property type="entry name" value="Cell_wall_metabolism_enzyme"/>
</dbReference>
<dbReference type="Pfam" id="PF01551">
    <property type="entry name" value="Peptidase_M23"/>
    <property type="match status" value="1"/>
</dbReference>
<evidence type="ECO:0000256" key="1">
    <source>
        <dbReference type="ARBA" id="ARBA00001947"/>
    </source>
</evidence>
<sequence length="542" mass="57963">MFQPRETEASGHGPADGVPSWRAAALTHAQIARESEPMVLRRVRGLAERWDALRWRAEERLAGVDLAPDLAEGIGSRRWFRGLGTFLGLATFSLAFWPGFAPLEAAPATRVDDAVRDEFRSQMIMPLALGADSGRQMAATARVVPLKAAPERPSIELVATLAGGDSFARMLQRAGIGGADLARVSSLVSQAIPLDEIEPGTKIDITLGRRPEPGAPRPLDALEFRARFDLALAIERGDDGGLALERKPIRVDNTPLRIRGLAGDSLYRSMRAAGAPASAVQQYLKALGEQVDLDEGVRPTDTFDMILSYKRAATGERQAGQLLYVGIDRGGKPKTQLMRWGSEGRFYEASGAGEQRTGLLAPVSGRVTSGFGMRRHPILGYTRRHAGMDFKASYGQPIVAVTDGRVLSAGRAGGCGNAVKLAHAGGIQTRYCHMSRMAVSAGQSVRRGQVIGYVGSTGLSTGAHLHYEMYRGGVAVNPASVAFVTRALLSGENLRRFREVLAQLKTVEAGAALADLAPSAAEATADEPQREIDRVEAAKAVL</sequence>
<dbReference type="CDD" id="cd12797">
    <property type="entry name" value="M23_peptidase"/>
    <property type="match status" value="1"/>
</dbReference>
<dbReference type="InterPro" id="IPR016047">
    <property type="entry name" value="M23ase_b-sheet_dom"/>
</dbReference>
<evidence type="ECO:0000256" key="8">
    <source>
        <dbReference type="ARBA" id="ARBA00023049"/>
    </source>
</evidence>
<feature type="transmembrane region" description="Helical" evidence="9">
    <location>
        <begin position="79"/>
        <end position="100"/>
    </location>
</feature>
<dbReference type="GO" id="GO:0030313">
    <property type="term" value="C:cell envelope"/>
    <property type="evidence" value="ECO:0007669"/>
    <property type="project" value="UniProtKB-SubCell"/>
</dbReference>
<protein>
    <submittedName>
        <fullName evidence="12">M23 family metallopeptidase</fullName>
    </submittedName>
</protein>
<feature type="domain" description="Csd3-like second N-terminal" evidence="11">
    <location>
        <begin position="257"/>
        <end position="364"/>
    </location>
</feature>
<comment type="subcellular location">
    <subcellularLocation>
        <location evidence="2">Cell envelope</location>
    </subcellularLocation>
</comment>
<evidence type="ECO:0000256" key="6">
    <source>
        <dbReference type="ARBA" id="ARBA00022801"/>
    </source>
</evidence>
<evidence type="ECO:0000259" key="10">
    <source>
        <dbReference type="Pfam" id="PF01551"/>
    </source>
</evidence>
<keyword evidence="4" id="KW-0479">Metal-binding</keyword>
<keyword evidence="5" id="KW-0732">Signal</keyword>
<dbReference type="EMBL" id="JAOAMV010000001">
    <property type="protein sequence ID" value="MCT2557844.1"/>
    <property type="molecule type" value="Genomic_DNA"/>
</dbReference>
<dbReference type="PANTHER" id="PTHR21666:SF289">
    <property type="entry name" value="L-ALA--D-GLU ENDOPEPTIDASE"/>
    <property type="match status" value="1"/>
</dbReference>
<proteinExistence type="predicted"/>
<keyword evidence="9" id="KW-0812">Transmembrane</keyword>
<evidence type="ECO:0000256" key="9">
    <source>
        <dbReference type="SAM" id="Phobius"/>
    </source>
</evidence>
<keyword evidence="13" id="KW-1185">Reference proteome</keyword>
<feature type="domain" description="M23ase beta-sheet core" evidence="10">
    <location>
        <begin position="384"/>
        <end position="478"/>
    </location>
</feature>
<reference evidence="12" key="1">
    <citation type="submission" date="2022-09" db="EMBL/GenBank/DDBJ databases">
        <title>The genome sequence of Tsuneonella sp. YG55.</title>
        <authorList>
            <person name="Liu Y."/>
        </authorList>
    </citation>
    <scope>NUCLEOTIDE SEQUENCE</scope>
    <source>
        <strain evidence="12">YG55</strain>
    </source>
</reference>
<dbReference type="InterPro" id="IPR045834">
    <property type="entry name" value="Csd3_N2"/>
</dbReference>
<evidence type="ECO:0000256" key="2">
    <source>
        <dbReference type="ARBA" id="ARBA00004196"/>
    </source>
</evidence>
<dbReference type="AlphaFoldDB" id="A0A9X2W0C0"/>
<comment type="caution">
    <text evidence="12">The sequence shown here is derived from an EMBL/GenBank/DDBJ whole genome shotgun (WGS) entry which is preliminary data.</text>
</comment>
<evidence type="ECO:0000256" key="3">
    <source>
        <dbReference type="ARBA" id="ARBA00022670"/>
    </source>
</evidence>
<evidence type="ECO:0000256" key="4">
    <source>
        <dbReference type="ARBA" id="ARBA00022723"/>
    </source>
</evidence>
<evidence type="ECO:0000256" key="5">
    <source>
        <dbReference type="ARBA" id="ARBA00022729"/>
    </source>
</evidence>
<dbReference type="PANTHER" id="PTHR21666">
    <property type="entry name" value="PEPTIDASE-RELATED"/>
    <property type="match status" value="1"/>
</dbReference>
<evidence type="ECO:0000259" key="11">
    <source>
        <dbReference type="Pfam" id="PF19425"/>
    </source>
</evidence>